<dbReference type="PANTHER" id="PTHR20982">
    <property type="entry name" value="RIBOSOME RECYCLING FACTOR"/>
    <property type="match status" value="1"/>
</dbReference>
<comment type="similarity">
    <text evidence="2 6">Belongs to the RRF family.</text>
</comment>
<dbReference type="RefSeq" id="WP_054342947.1">
    <property type="nucleotide sequence ID" value="NZ_FTOE01000001.1"/>
</dbReference>
<accession>A0A1N7J901</accession>
<dbReference type="CDD" id="cd00520">
    <property type="entry name" value="RRF"/>
    <property type="match status" value="1"/>
</dbReference>
<evidence type="ECO:0000256" key="6">
    <source>
        <dbReference type="HAMAP-Rule" id="MF_00040"/>
    </source>
</evidence>
<dbReference type="NCBIfam" id="TIGR00496">
    <property type="entry name" value="frr"/>
    <property type="match status" value="1"/>
</dbReference>
<sequence>MLNEIAKDTDVRMQKSVEGLVSQFKKIRTGRAHPSILDSVQVMYYGAPVPLQQVANVSVEDARTLLISPWEKQTISDIEKAIYKSDLGLNPSSNGGVIRLPMPALTEETRKVYIRQARQEVESARVSLRSIRRDANNDLKELLKEKEISEDDERRGQEGIQKLTDKYVSELDGLLEQKEADLMEI</sequence>
<dbReference type="EMBL" id="FTOE01000001">
    <property type="protein sequence ID" value="SIS45825.1"/>
    <property type="molecule type" value="Genomic_DNA"/>
</dbReference>
<dbReference type="GO" id="GO:0002184">
    <property type="term" value="P:cytoplasmic translational termination"/>
    <property type="evidence" value="ECO:0007669"/>
    <property type="project" value="TreeGrafter"/>
</dbReference>
<dbReference type="Gene3D" id="1.10.132.20">
    <property type="entry name" value="Ribosome-recycling factor"/>
    <property type="match status" value="1"/>
</dbReference>
<name>A0A1N7J901_9GAMM</name>
<protein>
    <recommendedName>
        <fullName evidence="6">Ribosome-recycling factor</fullName>
        <shortName evidence="6">RRF</shortName>
    </recommendedName>
    <alternativeName>
        <fullName evidence="6">Ribosome-releasing factor</fullName>
    </alternativeName>
</protein>
<keyword evidence="4 6" id="KW-0648">Protein biosynthesis</keyword>
<feature type="domain" description="Ribosome recycling factor" evidence="8">
    <location>
        <begin position="22"/>
        <end position="183"/>
    </location>
</feature>
<dbReference type="Pfam" id="PF01765">
    <property type="entry name" value="RRF"/>
    <property type="match status" value="1"/>
</dbReference>
<gene>
    <name evidence="6" type="primary">frr</name>
    <name evidence="9" type="ORF">SAMN05421760_101794</name>
</gene>
<dbReference type="InterPro" id="IPR023584">
    <property type="entry name" value="Ribosome_recyc_fac_dom"/>
</dbReference>
<proteinExistence type="inferred from homology"/>
<comment type="function">
    <text evidence="5 6">Responsible for the release of ribosomes from messenger RNA at the termination of protein biosynthesis. May increase the efficiency of translation by recycling ribosomes from one round of translation to another.</text>
</comment>
<dbReference type="PANTHER" id="PTHR20982:SF3">
    <property type="entry name" value="MITOCHONDRIAL RIBOSOME RECYCLING FACTOR PSEUDO 1"/>
    <property type="match status" value="1"/>
</dbReference>
<evidence type="ECO:0000256" key="7">
    <source>
        <dbReference type="SAM" id="Coils"/>
    </source>
</evidence>
<evidence type="ECO:0000256" key="5">
    <source>
        <dbReference type="ARBA" id="ARBA00025050"/>
    </source>
</evidence>
<organism evidence="9 10">
    <name type="scientific">Neptunomonas antarctica</name>
    <dbReference type="NCBI Taxonomy" id="619304"/>
    <lineage>
        <taxon>Bacteria</taxon>
        <taxon>Pseudomonadati</taxon>
        <taxon>Pseudomonadota</taxon>
        <taxon>Gammaproteobacteria</taxon>
        <taxon>Oceanospirillales</taxon>
        <taxon>Oceanospirillaceae</taxon>
        <taxon>Neptunomonas</taxon>
    </lineage>
</organism>
<dbReference type="GO" id="GO:0005829">
    <property type="term" value="C:cytosol"/>
    <property type="evidence" value="ECO:0007669"/>
    <property type="project" value="GOC"/>
</dbReference>
<dbReference type="SUPFAM" id="SSF55194">
    <property type="entry name" value="Ribosome recycling factor, RRF"/>
    <property type="match status" value="1"/>
</dbReference>
<evidence type="ECO:0000256" key="4">
    <source>
        <dbReference type="ARBA" id="ARBA00022917"/>
    </source>
</evidence>
<evidence type="ECO:0000313" key="10">
    <source>
        <dbReference type="Proteomes" id="UP000185999"/>
    </source>
</evidence>
<dbReference type="FunFam" id="1.10.132.20:FF:000001">
    <property type="entry name" value="Ribosome-recycling factor"/>
    <property type="match status" value="1"/>
</dbReference>
<evidence type="ECO:0000256" key="2">
    <source>
        <dbReference type="ARBA" id="ARBA00005912"/>
    </source>
</evidence>
<dbReference type="InterPro" id="IPR002661">
    <property type="entry name" value="Ribosome_recyc_fac"/>
</dbReference>
<dbReference type="FunFam" id="3.30.1360.40:FF:000001">
    <property type="entry name" value="Ribosome-recycling factor"/>
    <property type="match status" value="1"/>
</dbReference>
<dbReference type="STRING" id="619304.SAMN05421760_101794"/>
<dbReference type="HAMAP" id="MF_00040">
    <property type="entry name" value="RRF"/>
    <property type="match status" value="1"/>
</dbReference>
<evidence type="ECO:0000313" key="9">
    <source>
        <dbReference type="EMBL" id="SIS45825.1"/>
    </source>
</evidence>
<keyword evidence="3 6" id="KW-0963">Cytoplasm</keyword>
<evidence type="ECO:0000256" key="3">
    <source>
        <dbReference type="ARBA" id="ARBA00022490"/>
    </source>
</evidence>
<evidence type="ECO:0000256" key="1">
    <source>
        <dbReference type="ARBA" id="ARBA00004496"/>
    </source>
</evidence>
<keyword evidence="10" id="KW-1185">Reference proteome</keyword>
<comment type="subcellular location">
    <subcellularLocation>
        <location evidence="1 6">Cytoplasm</location>
    </subcellularLocation>
</comment>
<dbReference type="OrthoDB" id="9804006at2"/>
<evidence type="ECO:0000259" key="8">
    <source>
        <dbReference type="Pfam" id="PF01765"/>
    </source>
</evidence>
<keyword evidence="7" id="KW-0175">Coiled coil</keyword>
<reference evidence="10" key="1">
    <citation type="submission" date="2017-01" db="EMBL/GenBank/DDBJ databases">
        <authorList>
            <person name="Varghese N."/>
            <person name="Submissions S."/>
        </authorList>
    </citation>
    <scope>NUCLEOTIDE SEQUENCE [LARGE SCALE GENOMIC DNA]</scope>
    <source>
        <strain evidence="10">DSM 22306</strain>
    </source>
</reference>
<dbReference type="AlphaFoldDB" id="A0A1N7J901"/>
<dbReference type="GO" id="GO:0043023">
    <property type="term" value="F:ribosomal large subunit binding"/>
    <property type="evidence" value="ECO:0007669"/>
    <property type="project" value="TreeGrafter"/>
</dbReference>
<feature type="coiled-coil region" evidence="7">
    <location>
        <begin position="114"/>
        <end position="152"/>
    </location>
</feature>
<dbReference type="InterPro" id="IPR036191">
    <property type="entry name" value="RRF_sf"/>
</dbReference>
<dbReference type="Proteomes" id="UP000185999">
    <property type="component" value="Unassembled WGS sequence"/>
</dbReference>
<dbReference type="Gene3D" id="3.30.1360.40">
    <property type="match status" value="1"/>
</dbReference>